<reference evidence="1" key="1">
    <citation type="submission" date="2022-10" db="EMBL/GenBank/DDBJ databases">
        <authorList>
            <person name="Chen Y."/>
            <person name="Dougan E. K."/>
            <person name="Chan C."/>
            <person name="Rhodes N."/>
            <person name="Thang M."/>
        </authorList>
    </citation>
    <scope>NUCLEOTIDE SEQUENCE</scope>
</reference>
<keyword evidence="3" id="KW-1185">Reference proteome</keyword>
<organism evidence="1">
    <name type="scientific">Cladocopium goreaui</name>
    <dbReference type="NCBI Taxonomy" id="2562237"/>
    <lineage>
        <taxon>Eukaryota</taxon>
        <taxon>Sar</taxon>
        <taxon>Alveolata</taxon>
        <taxon>Dinophyceae</taxon>
        <taxon>Suessiales</taxon>
        <taxon>Symbiodiniaceae</taxon>
        <taxon>Cladocopium</taxon>
    </lineage>
</organism>
<comment type="caution">
    <text evidence="1">The sequence shown here is derived from an EMBL/GenBank/DDBJ whole genome shotgun (WGS) entry which is preliminary data.</text>
</comment>
<evidence type="ECO:0000313" key="1">
    <source>
        <dbReference type="EMBL" id="CAI3979778.1"/>
    </source>
</evidence>
<dbReference type="EMBL" id="CAMXCT010000513">
    <property type="protein sequence ID" value="CAI3979778.1"/>
    <property type="molecule type" value="Genomic_DNA"/>
</dbReference>
<gene>
    <name evidence="1" type="ORF">C1SCF055_LOCUS7708</name>
</gene>
<dbReference type="OrthoDB" id="406282at2759"/>
<sequence length="404" mass="46141">MAEYHSDWLNFAASCMSDVQWEVAAIRPDAVLSHRSCPWGGHLIRLDAKNVFIQNASTDPADILVRPEVREMTPGKSKAEITWRCREIYAPGDALMECTNCWSTRLFGVLFGHSLGSTRLHFFQEATTVSRHALYKDFPEPGDSTQVETETIGIVRRLPHPSGKRYRLVFVFSTPEDNFPGSSLCDQHLPAFTDMFRNMFERVVNGPGFLDMRGIDAKMYLVLSMRAFNRGPPMIPHDNPCSEESFNMSAGEHLGLVSWTRFKPDEKFYLSEYMRVFMERLGYQLKIYGVMDGRKLVPYQCVVVRSEWDQSRASFYEAFKVQKAAYRRANGGPKSPNLIEDLAPHFLPGVHQRDTDSQISTPKQHTTVRKTFVELDEENDMGKPKLPKQLKRSISTGEVMTCFV</sequence>
<dbReference type="EMBL" id="CAMXCT030000513">
    <property type="protein sequence ID" value="CAL4767090.1"/>
    <property type="molecule type" value="Genomic_DNA"/>
</dbReference>
<accession>A0A9P1BWS7</accession>
<name>A0A9P1BWS7_9DINO</name>
<dbReference type="EMBL" id="CAMXCT020000513">
    <property type="protein sequence ID" value="CAL1133153.1"/>
    <property type="molecule type" value="Genomic_DNA"/>
</dbReference>
<proteinExistence type="predicted"/>
<protein>
    <submittedName>
        <fullName evidence="1">Uncharacterized protein</fullName>
    </submittedName>
</protein>
<dbReference type="AlphaFoldDB" id="A0A9P1BWS7"/>
<evidence type="ECO:0000313" key="2">
    <source>
        <dbReference type="EMBL" id="CAL4767090.1"/>
    </source>
</evidence>
<reference evidence="2 3" key="2">
    <citation type="submission" date="2024-05" db="EMBL/GenBank/DDBJ databases">
        <authorList>
            <person name="Chen Y."/>
            <person name="Shah S."/>
            <person name="Dougan E. K."/>
            <person name="Thang M."/>
            <person name="Chan C."/>
        </authorList>
    </citation>
    <scope>NUCLEOTIDE SEQUENCE [LARGE SCALE GENOMIC DNA]</scope>
</reference>
<dbReference type="Proteomes" id="UP001152797">
    <property type="component" value="Unassembled WGS sequence"/>
</dbReference>
<evidence type="ECO:0000313" key="3">
    <source>
        <dbReference type="Proteomes" id="UP001152797"/>
    </source>
</evidence>